<accession>A0A9Q3BVL8</accession>
<organism evidence="1 2">
    <name type="scientific">Austropuccinia psidii MF-1</name>
    <dbReference type="NCBI Taxonomy" id="1389203"/>
    <lineage>
        <taxon>Eukaryota</taxon>
        <taxon>Fungi</taxon>
        <taxon>Dikarya</taxon>
        <taxon>Basidiomycota</taxon>
        <taxon>Pucciniomycotina</taxon>
        <taxon>Pucciniomycetes</taxon>
        <taxon>Pucciniales</taxon>
        <taxon>Sphaerophragmiaceae</taxon>
        <taxon>Austropuccinia</taxon>
    </lineage>
</organism>
<reference evidence="1" key="1">
    <citation type="submission" date="2021-03" db="EMBL/GenBank/DDBJ databases">
        <title>Draft genome sequence of rust myrtle Austropuccinia psidii MF-1, a brazilian biotype.</title>
        <authorList>
            <person name="Quecine M.C."/>
            <person name="Pachon D.M.R."/>
            <person name="Bonatelli M.L."/>
            <person name="Correr F.H."/>
            <person name="Franceschini L.M."/>
            <person name="Leite T.F."/>
            <person name="Margarido G.R.A."/>
            <person name="Almeida C.A."/>
            <person name="Ferrarezi J.A."/>
            <person name="Labate C.A."/>
        </authorList>
    </citation>
    <scope>NUCLEOTIDE SEQUENCE</scope>
    <source>
        <strain evidence="1">MF-1</strain>
    </source>
</reference>
<protein>
    <submittedName>
        <fullName evidence="1">Uncharacterized protein</fullName>
    </submittedName>
</protein>
<gene>
    <name evidence="1" type="ORF">O181_013011</name>
</gene>
<evidence type="ECO:0000313" key="2">
    <source>
        <dbReference type="Proteomes" id="UP000765509"/>
    </source>
</evidence>
<keyword evidence="2" id="KW-1185">Reference proteome</keyword>
<dbReference type="Proteomes" id="UP000765509">
    <property type="component" value="Unassembled WGS sequence"/>
</dbReference>
<comment type="caution">
    <text evidence="1">The sequence shown here is derived from an EMBL/GenBank/DDBJ whole genome shotgun (WGS) entry which is preliminary data.</text>
</comment>
<dbReference type="EMBL" id="AVOT02003366">
    <property type="protein sequence ID" value="MBW0473296.1"/>
    <property type="molecule type" value="Genomic_DNA"/>
</dbReference>
<name>A0A9Q3BVL8_9BASI</name>
<proteinExistence type="predicted"/>
<sequence>MQCAPYHWHSVELCPVGTWVRLIPTLAFCLNTPCDVAFISCTQCVIVNYSHAPPTMVSPWACHGPPAPALLEISMGSVVKIHTNYQYVPRGSLEPSIKGPWSLMEWFFDDPTQS</sequence>
<evidence type="ECO:0000313" key="1">
    <source>
        <dbReference type="EMBL" id="MBW0473296.1"/>
    </source>
</evidence>
<dbReference type="AlphaFoldDB" id="A0A9Q3BVL8"/>